<comment type="cofactor">
    <cofactor evidence="1">
        <name>Mn(2+)</name>
        <dbReference type="ChEBI" id="CHEBI:29035"/>
    </cofactor>
</comment>
<evidence type="ECO:0000256" key="6">
    <source>
        <dbReference type="ARBA" id="ARBA00022842"/>
    </source>
</evidence>
<dbReference type="FunFam" id="3.30.460.10:FF:000006">
    <property type="entry name" value="non-canonical poly(A) RNA polymerase PAPD5"/>
    <property type="match status" value="1"/>
</dbReference>
<sequence length="822" mass="92177">MSDKSESDMELSSGEDIKAPETTTATSMDVEKDSMKSGADFIKLGDSESEEEHHEPPLQSATRAMVAQESNHGHKRKRSLDSDSDDGIGTGPPPGCPWMGHRKYSKMPSVPLMLTQEIKDFVAYISPTREEHQVRRYVHRRIIQAVNRIWPEARVVVFGSFETKLYLPSSDMDMVILKEGRSRPDDLRTLAGLLRRENIGENITVVARAKVPIVKFKESISGIPIDISFNITNGIDSARIATKLLGELPVLRPLTMVLKHFLMIKRYNEVFTGGLGSYTTMIMILSFLQMHPKIQSERIDPEDNLGTLLIEFFELYGLCFNYSEVGIKVNKGGSYFNKVDNPIGARVYRRGPESMVLTSMDPNDSSNDTGAGSFNLRKIREVFVGAYGSLTSSVQKRHRELFGRDRDRDQHGSSSSSHRSVHIRFDEKNRVPADSVGKSSGLHHQTQVSLIKDVLSIPYDVQRHRQQVENVFYEGLYQRMFGDPEGIQGLDEIEAKEREEQISESDEVASTSMDGQTIATTSMSGSEDARSDRRDSKHTRKSSATKGADQEDDDRIIFKGKGERLEIKGVAGKQAGVHSRLMDDDGATSLQSEAEATKLLESESEVTRFLQHIRQEGQQDNEEESIENILEASNSWIAEWKRDGSSQNGLQTLVQLKRRLARRIALRRISEIERSEHVTLSVAERGEIFRRAQSAAKRVTGFDWKGDNKARQQLLNEVSNRMVQRKSNDAKTTGSAQEVIYVHADDSDDEDDEKDEYFEKLMSQGAKEYGDSGDEAESLVAGHRNPYNVNSSDGSLLLPQLVSASARSSSSSRNERVAKRSQ</sequence>
<comment type="similarity">
    <text evidence="2">Belongs to the DNA polymerase type-B-like family.</text>
</comment>
<dbReference type="EMBL" id="JAAAJA010000443">
    <property type="protein sequence ID" value="KAG0253706.1"/>
    <property type="molecule type" value="Genomic_DNA"/>
</dbReference>
<feature type="compositionally biased region" description="Basic and acidic residues" evidence="7">
    <location>
        <begin position="813"/>
        <end position="822"/>
    </location>
</feature>
<dbReference type="GO" id="GO:0031123">
    <property type="term" value="P:RNA 3'-end processing"/>
    <property type="evidence" value="ECO:0007669"/>
    <property type="project" value="TreeGrafter"/>
</dbReference>
<dbReference type="AlphaFoldDB" id="A0A9P6TZW0"/>
<dbReference type="EC" id="2.7.7.19" evidence="3"/>
<dbReference type="GO" id="GO:0046872">
    <property type="term" value="F:metal ion binding"/>
    <property type="evidence" value="ECO:0007669"/>
    <property type="project" value="UniProtKB-KW"/>
</dbReference>
<dbReference type="PANTHER" id="PTHR23092:SF15">
    <property type="entry name" value="INACTIVE NON-CANONICAL POLY(A) RNA POLYMERASE PROTEIN TRF4-2-RELATED"/>
    <property type="match status" value="1"/>
</dbReference>
<evidence type="ECO:0000259" key="8">
    <source>
        <dbReference type="Pfam" id="PF03828"/>
    </source>
</evidence>
<evidence type="ECO:0000256" key="5">
    <source>
        <dbReference type="ARBA" id="ARBA00022723"/>
    </source>
</evidence>
<dbReference type="InterPro" id="IPR043519">
    <property type="entry name" value="NT_sf"/>
</dbReference>
<gene>
    <name evidence="10" type="ORF">BG011_006210</name>
</gene>
<dbReference type="GO" id="GO:0010605">
    <property type="term" value="P:negative regulation of macromolecule metabolic process"/>
    <property type="evidence" value="ECO:0007669"/>
    <property type="project" value="UniProtKB-ARBA"/>
</dbReference>
<proteinExistence type="inferred from homology"/>
<comment type="caution">
    <text evidence="10">The sequence shown here is derived from an EMBL/GenBank/DDBJ whole genome shotgun (WGS) entry which is preliminary data.</text>
</comment>
<accession>A0A9P6TZW0</accession>
<keyword evidence="5" id="KW-0479">Metal-binding</keyword>
<feature type="domain" description="Poly(A) RNA polymerase mitochondrial-like central palm" evidence="9">
    <location>
        <begin position="114"/>
        <end position="239"/>
    </location>
</feature>
<feature type="compositionally biased region" description="Polar residues" evidence="7">
    <location>
        <begin position="508"/>
        <end position="525"/>
    </location>
</feature>
<dbReference type="SUPFAM" id="SSF81301">
    <property type="entry name" value="Nucleotidyltransferase"/>
    <property type="match status" value="1"/>
</dbReference>
<name>A0A9P6TZW0_9FUNG</name>
<dbReference type="CDD" id="cd05402">
    <property type="entry name" value="NT_PAP_TUTase"/>
    <property type="match status" value="1"/>
</dbReference>
<dbReference type="InterPro" id="IPR002058">
    <property type="entry name" value="PAP_assoc"/>
</dbReference>
<reference evidence="10" key="1">
    <citation type="journal article" date="2020" name="Fungal Divers.">
        <title>Resolving the Mortierellaceae phylogeny through synthesis of multi-gene phylogenetics and phylogenomics.</title>
        <authorList>
            <person name="Vandepol N."/>
            <person name="Liber J."/>
            <person name="Desiro A."/>
            <person name="Na H."/>
            <person name="Kennedy M."/>
            <person name="Barry K."/>
            <person name="Grigoriev I.V."/>
            <person name="Miller A.N."/>
            <person name="O'Donnell K."/>
            <person name="Stajich J.E."/>
            <person name="Bonito G."/>
        </authorList>
    </citation>
    <scope>NUCLEOTIDE SEQUENCE</scope>
    <source>
        <strain evidence="10">KOD948</strain>
    </source>
</reference>
<dbReference type="SUPFAM" id="SSF81631">
    <property type="entry name" value="PAP/OAS1 substrate-binding domain"/>
    <property type="match status" value="1"/>
</dbReference>
<evidence type="ECO:0000256" key="2">
    <source>
        <dbReference type="ARBA" id="ARBA00008593"/>
    </source>
</evidence>
<feature type="compositionally biased region" description="Basic and acidic residues" evidence="7">
    <location>
        <begin position="43"/>
        <end position="56"/>
    </location>
</feature>
<dbReference type="Pfam" id="PF22600">
    <property type="entry name" value="MTPAP-like_central"/>
    <property type="match status" value="1"/>
</dbReference>
<dbReference type="Gene3D" id="1.10.1410.10">
    <property type="match status" value="1"/>
</dbReference>
<protein>
    <recommendedName>
        <fullName evidence="3">polynucleotide adenylyltransferase</fullName>
        <ecNumber evidence="3">2.7.7.19</ecNumber>
    </recommendedName>
</protein>
<dbReference type="PANTHER" id="PTHR23092">
    <property type="entry name" value="POLY(A) RNA POLYMERASE"/>
    <property type="match status" value="1"/>
</dbReference>
<evidence type="ECO:0000256" key="3">
    <source>
        <dbReference type="ARBA" id="ARBA00012388"/>
    </source>
</evidence>
<dbReference type="Pfam" id="PF03828">
    <property type="entry name" value="PAP_assoc"/>
    <property type="match status" value="1"/>
</dbReference>
<feature type="compositionally biased region" description="Low complexity" evidence="7">
    <location>
        <begin position="803"/>
        <end position="812"/>
    </location>
</feature>
<evidence type="ECO:0000256" key="4">
    <source>
        <dbReference type="ARBA" id="ARBA00022679"/>
    </source>
</evidence>
<dbReference type="Proteomes" id="UP000726737">
    <property type="component" value="Unassembled WGS sequence"/>
</dbReference>
<dbReference type="InterPro" id="IPR054708">
    <property type="entry name" value="MTPAP-like_central"/>
</dbReference>
<feature type="region of interest" description="Disordered" evidence="7">
    <location>
        <begin position="402"/>
        <end position="445"/>
    </location>
</feature>
<dbReference type="GO" id="GO:0003729">
    <property type="term" value="F:mRNA binding"/>
    <property type="evidence" value="ECO:0007669"/>
    <property type="project" value="TreeGrafter"/>
</dbReference>
<feature type="region of interest" description="Disordered" evidence="7">
    <location>
        <begin position="764"/>
        <end position="822"/>
    </location>
</feature>
<keyword evidence="11" id="KW-1185">Reference proteome</keyword>
<dbReference type="GO" id="GO:0031499">
    <property type="term" value="C:TRAMP complex"/>
    <property type="evidence" value="ECO:0007669"/>
    <property type="project" value="TreeGrafter"/>
</dbReference>
<feature type="region of interest" description="Disordered" evidence="7">
    <location>
        <begin position="497"/>
        <end position="557"/>
    </location>
</feature>
<feature type="compositionally biased region" description="Basic and acidic residues" evidence="7">
    <location>
        <begin position="402"/>
        <end position="411"/>
    </location>
</feature>
<keyword evidence="6" id="KW-0460">Magnesium</keyword>
<evidence type="ECO:0000313" key="10">
    <source>
        <dbReference type="EMBL" id="KAG0253706.1"/>
    </source>
</evidence>
<organism evidence="10 11">
    <name type="scientific">Mortierella polycephala</name>
    <dbReference type="NCBI Taxonomy" id="41804"/>
    <lineage>
        <taxon>Eukaryota</taxon>
        <taxon>Fungi</taxon>
        <taxon>Fungi incertae sedis</taxon>
        <taxon>Mucoromycota</taxon>
        <taxon>Mortierellomycotina</taxon>
        <taxon>Mortierellomycetes</taxon>
        <taxon>Mortierellales</taxon>
        <taxon>Mortierellaceae</taxon>
        <taxon>Mortierella</taxon>
    </lineage>
</organism>
<dbReference type="GO" id="GO:1990817">
    <property type="term" value="F:poly(A) RNA polymerase activity"/>
    <property type="evidence" value="ECO:0007669"/>
    <property type="project" value="UniProtKB-EC"/>
</dbReference>
<feature type="domain" description="PAP-associated" evidence="8">
    <location>
        <begin position="304"/>
        <end position="340"/>
    </location>
</feature>
<keyword evidence="4" id="KW-0808">Transferase</keyword>
<evidence type="ECO:0000259" key="9">
    <source>
        <dbReference type="Pfam" id="PF22600"/>
    </source>
</evidence>
<dbReference type="Gene3D" id="3.30.460.10">
    <property type="entry name" value="Beta Polymerase, domain 2"/>
    <property type="match status" value="1"/>
</dbReference>
<evidence type="ECO:0000256" key="7">
    <source>
        <dbReference type="SAM" id="MobiDB-lite"/>
    </source>
</evidence>
<feature type="region of interest" description="Disordered" evidence="7">
    <location>
        <begin position="1"/>
        <end position="100"/>
    </location>
</feature>
<dbReference type="OrthoDB" id="273917at2759"/>
<dbReference type="InterPro" id="IPR045862">
    <property type="entry name" value="Trf4-like"/>
</dbReference>
<evidence type="ECO:0000256" key="1">
    <source>
        <dbReference type="ARBA" id="ARBA00001936"/>
    </source>
</evidence>
<evidence type="ECO:0000313" key="11">
    <source>
        <dbReference type="Proteomes" id="UP000726737"/>
    </source>
</evidence>
<dbReference type="GO" id="GO:0043634">
    <property type="term" value="P:polyadenylation-dependent ncRNA catabolic process"/>
    <property type="evidence" value="ECO:0007669"/>
    <property type="project" value="TreeGrafter"/>
</dbReference>
<dbReference type="GO" id="GO:0005730">
    <property type="term" value="C:nucleolus"/>
    <property type="evidence" value="ECO:0007669"/>
    <property type="project" value="TreeGrafter"/>
</dbReference>